<dbReference type="AlphaFoldDB" id="A0A7W9VWE8"/>
<evidence type="ECO:0000313" key="2">
    <source>
        <dbReference type="Proteomes" id="UP000533306"/>
    </source>
</evidence>
<comment type="caution">
    <text evidence="1">The sequence shown here is derived from an EMBL/GenBank/DDBJ whole genome shotgun (WGS) entry which is preliminary data.</text>
</comment>
<gene>
    <name evidence="1" type="ORF">HNR59_002397</name>
</gene>
<name>A0A7W9VWE8_9HYPH</name>
<sequence length="29" mass="3204">MTITSTAAYLDYWLKHMSGNGKGNTTGKR</sequence>
<dbReference type="Proteomes" id="UP000533306">
    <property type="component" value="Unassembled WGS sequence"/>
</dbReference>
<proteinExistence type="predicted"/>
<accession>A0A7W9VWE8</accession>
<organism evidence="1 2">
    <name type="scientific">Aquamicrobium lusatiense</name>
    <dbReference type="NCBI Taxonomy" id="89772"/>
    <lineage>
        <taxon>Bacteria</taxon>
        <taxon>Pseudomonadati</taxon>
        <taxon>Pseudomonadota</taxon>
        <taxon>Alphaproteobacteria</taxon>
        <taxon>Hyphomicrobiales</taxon>
        <taxon>Phyllobacteriaceae</taxon>
        <taxon>Aquamicrobium</taxon>
    </lineage>
</organism>
<keyword evidence="2" id="KW-1185">Reference proteome</keyword>
<protein>
    <submittedName>
        <fullName evidence="1">Uncharacterized protein</fullName>
    </submittedName>
</protein>
<reference evidence="1 2" key="1">
    <citation type="submission" date="2020-08" db="EMBL/GenBank/DDBJ databases">
        <title>Genomic Encyclopedia of Type Strains, Phase IV (KMG-IV): sequencing the most valuable type-strain genomes for metagenomic binning, comparative biology and taxonomic classification.</title>
        <authorList>
            <person name="Goeker M."/>
        </authorList>
    </citation>
    <scope>NUCLEOTIDE SEQUENCE [LARGE SCALE GENOMIC DNA]</scope>
    <source>
        <strain evidence="1 2">DSM 11099</strain>
    </source>
</reference>
<evidence type="ECO:0000313" key="1">
    <source>
        <dbReference type="EMBL" id="MBB6013052.1"/>
    </source>
</evidence>
<dbReference type="EMBL" id="JACHEU010000001">
    <property type="protein sequence ID" value="MBB6013052.1"/>
    <property type="molecule type" value="Genomic_DNA"/>
</dbReference>